<evidence type="ECO:0000313" key="1">
    <source>
        <dbReference type="EMBL" id="MBK8573156.1"/>
    </source>
</evidence>
<gene>
    <name evidence="1" type="ORF">IPN91_11025</name>
</gene>
<protein>
    <submittedName>
        <fullName evidence="1">DUF2461 domain-containing protein</fullName>
    </submittedName>
</protein>
<accession>A0A936K6J0</accession>
<reference evidence="1 2" key="1">
    <citation type="submission" date="2020-10" db="EMBL/GenBank/DDBJ databases">
        <title>Connecting structure to function with the recovery of over 1000 high-quality activated sludge metagenome-assembled genomes encoding full-length rRNA genes using long-read sequencing.</title>
        <authorList>
            <person name="Singleton C.M."/>
            <person name="Petriglieri F."/>
            <person name="Kristensen J.M."/>
            <person name="Kirkegaard R.H."/>
            <person name="Michaelsen T.Y."/>
            <person name="Andersen M.H."/>
            <person name="Karst S.M."/>
            <person name="Dueholm M.S."/>
            <person name="Nielsen P.H."/>
            <person name="Albertsen M."/>
        </authorList>
    </citation>
    <scope>NUCLEOTIDE SEQUENCE [LARGE SCALE GENOMIC DNA]</scope>
    <source>
        <strain evidence="1">OdNE_18-Q3-R46-58_MAXAC.008</strain>
    </source>
</reference>
<dbReference type="InterPro" id="IPR012808">
    <property type="entry name" value="CHP02453"/>
</dbReference>
<dbReference type="PANTHER" id="PTHR36452:SF1">
    <property type="entry name" value="DUF2461 DOMAIN-CONTAINING PROTEIN"/>
    <property type="match status" value="1"/>
</dbReference>
<dbReference type="NCBIfam" id="TIGR02453">
    <property type="entry name" value="TIGR02453 family protein"/>
    <property type="match status" value="1"/>
</dbReference>
<dbReference type="PANTHER" id="PTHR36452">
    <property type="entry name" value="CHROMOSOME 12, WHOLE GENOME SHOTGUN SEQUENCE"/>
    <property type="match status" value="1"/>
</dbReference>
<dbReference type="InterPro" id="IPR015996">
    <property type="entry name" value="UCP028451"/>
</dbReference>
<dbReference type="AlphaFoldDB" id="A0A936K6J0"/>
<dbReference type="Pfam" id="PF09365">
    <property type="entry name" value="DUF2461"/>
    <property type="match status" value="1"/>
</dbReference>
<sequence>MPRDPTLEPRIEEAKVAKAAPSGQENPLGPELFRFLKDLKANNERAWFQEHKARYEAEARDPVLRLIAGFGGPLATVSRHFEADPRPVGGSLFRIYRDTRFSKDKTPYKTHLGINFRHRSEAAGGVHGPGFYLHLDPGGCFAGGGLWHPESEALCKVRQGIVARSAAWKKLRSSGIEIEGEALKRVPQGFDPDHPCAEDLKFKDFYAATAFTDAQVLAPNFPEHLAQACRDAAPLVAFLCKALDLPF</sequence>
<dbReference type="EMBL" id="JADKCH010000012">
    <property type="protein sequence ID" value="MBK8573156.1"/>
    <property type="molecule type" value="Genomic_DNA"/>
</dbReference>
<organism evidence="1 2">
    <name type="scientific">Candidatus Geothrix odensensis</name>
    <dbReference type="NCBI Taxonomy" id="2954440"/>
    <lineage>
        <taxon>Bacteria</taxon>
        <taxon>Pseudomonadati</taxon>
        <taxon>Acidobacteriota</taxon>
        <taxon>Holophagae</taxon>
        <taxon>Holophagales</taxon>
        <taxon>Holophagaceae</taxon>
        <taxon>Geothrix</taxon>
    </lineage>
</organism>
<dbReference type="PIRSF" id="PIRSF028451">
    <property type="entry name" value="UCP028451"/>
    <property type="match status" value="1"/>
</dbReference>
<name>A0A936K6J0_9BACT</name>
<proteinExistence type="predicted"/>
<evidence type="ECO:0000313" key="2">
    <source>
        <dbReference type="Proteomes" id="UP000709959"/>
    </source>
</evidence>
<comment type="caution">
    <text evidence="1">The sequence shown here is derived from an EMBL/GenBank/DDBJ whole genome shotgun (WGS) entry which is preliminary data.</text>
</comment>
<dbReference type="Proteomes" id="UP000709959">
    <property type="component" value="Unassembled WGS sequence"/>
</dbReference>